<dbReference type="PANTHER" id="PTHR48047:SF45">
    <property type="entry name" value="SCOPOLETIN GLUCOSYLTRANSFERASE-LIKE"/>
    <property type="match status" value="1"/>
</dbReference>
<dbReference type="Pfam" id="PF00201">
    <property type="entry name" value="UDPGT"/>
    <property type="match status" value="1"/>
</dbReference>
<evidence type="ECO:0000313" key="6">
    <source>
        <dbReference type="EnsemblPlants" id="AUR62023602-RA:cds"/>
    </source>
</evidence>
<dbReference type="OMA" id="WKVWATE"/>
<proteinExistence type="inferred from homology"/>
<dbReference type="Proteomes" id="UP000596660">
    <property type="component" value="Unplaced"/>
</dbReference>
<evidence type="ECO:0000256" key="4">
    <source>
        <dbReference type="RuleBase" id="RU003718"/>
    </source>
</evidence>
<sequence>MAPGHMMPMVDIARAFATHGNTKATIITTPTNASRFNDTITRDTDNSGHQITFLTISLPLKEVGLPEGCDNLVSTSTRETTFKLFRTIEMLRPMLETMLVDNKPDCIVSDYLYPWTVDVAKRLGIPRLAFSGGCFFNCCLSYNLEQFRPHDRVEFERQPFVVPNLPDEVTLTRSQLQDLVKRNTDFNELFERLRKAEKNSFGVLMNSFYGLESAYVDYFRNEMGIKSWHIGPLFLFNKPTLDDKVERGDKSSIDAHKCLQWLDSKKPNSVLYICFGSLSRFTKSQLIEMASALNDSGCSFIWVLGKVMKSSENDNNDQISQDDQEEIEEEQQHWLPNWFEETLLENKDKGLVIKGWAPQLLILEHPAIGGFLTHCGWNSILEGVCAGVPLVTWPLFADQFYNEKLVTQVLKIGVEVGNMVWKTWATDETELIQKEKIKIAIERVMGGGEEAEEIRRKVKEFSELAYKAIEEGGSSYNDVNELLKEISMHKQYYMLKE</sequence>
<dbReference type="SUPFAM" id="SSF53756">
    <property type="entry name" value="UDP-Glycosyltransferase/glycogen phosphorylase"/>
    <property type="match status" value="1"/>
</dbReference>
<evidence type="ECO:0000256" key="3">
    <source>
        <dbReference type="ARBA" id="ARBA00022679"/>
    </source>
</evidence>
<dbReference type="InterPro" id="IPR002213">
    <property type="entry name" value="UDP_glucos_trans"/>
</dbReference>
<organism evidence="6 7">
    <name type="scientific">Chenopodium quinoa</name>
    <name type="common">Quinoa</name>
    <dbReference type="NCBI Taxonomy" id="63459"/>
    <lineage>
        <taxon>Eukaryota</taxon>
        <taxon>Viridiplantae</taxon>
        <taxon>Streptophyta</taxon>
        <taxon>Embryophyta</taxon>
        <taxon>Tracheophyta</taxon>
        <taxon>Spermatophyta</taxon>
        <taxon>Magnoliopsida</taxon>
        <taxon>eudicotyledons</taxon>
        <taxon>Gunneridae</taxon>
        <taxon>Pentapetalae</taxon>
        <taxon>Caryophyllales</taxon>
        <taxon>Chenopodiaceae</taxon>
        <taxon>Chenopodioideae</taxon>
        <taxon>Atripliceae</taxon>
        <taxon>Chenopodium</taxon>
    </lineage>
</organism>
<protein>
    <recommendedName>
        <fullName evidence="5">Glycosyltransferase</fullName>
        <ecNumber evidence="5">2.4.1.-</ecNumber>
    </recommendedName>
</protein>
<dbReference type="AlphaFoldDB" id="A0A803M579"/>
<dbReference type="CDD" id="cd03784">
    <property type="entry name" value="GT1_Gtf-like"/>
    <property type="match status" value="1"/>
</dbReference>
<dbReference type="Gene3D" id="3.40.50.2000">
    <property type="entry name" value="Glycogen Phosphorylase B"/>
    <property type="match status" value="2"/>
</dbReference>
<name>A0A803M579_CHEQI</name>
<evidence type="ECO:0000256" key="2">
    <source>
        <dbReference type="ARBA" id="ARBA00022676"/>
    </source>
</evidence>
<evidence type="ECO:0000313" key="7">
    <source>
        <dbReference type="Proteomes" id="UP000596660"/>
    </source>
</evidence>
<dbReference type="GO" id="GO:0035251">
    <property type="term" value="F:UDP-glucosyltransferase activity"/>
    <property type="evidence" value="ECO:0007669"/>
    <property type="project" value="TreeGrafter"/>
</dbReference>
<dbReference type="Gramene" id="AUR62023602-RA">
    <property type="protein sequence ID" value="AUR62023602-RA:cds"/>
    <property type="gene ID" value="AUR62023602"/>
</dbReference>
<dbReference type="EnsemblPlants" id="AUR62023602-RA">
    <property type="protein sequence ID" value="AUR62023602-RA:cds"/>
    <property type="gene ID" value="AUR62023602"/>
</dbReference>
<accession>A0A803M579</accession>
<dbReference type="FunFam" id="3.40.50.2000:FF:000047">
    <property type="entry name" value="Glycosyltransferase"/>
    <property type="match status" value="1"/>
</dbReference>
<dbReference type="EC" id="2.4.1.-" evidence="5"/>
<keyword evidence="2 4" id="KW-0328">Glycosyltransferase</keyword>
<evidence type="ECO:0000256" key="1">
    <source>
        <dbReference type="ARBA" id="ARBA00009995"/>
    </source>
</evidence>
<dbReference type="InterPro" id="IPR035595">
    <property type="entry name" value="UDP_glycos_trans_CS"/>
</dbReference>
<keyword evidence="7" id="KW-1185">Reference proteome</keyword>
<dbReference type="PANTHER" id="PTHR48047">
    <property type="entry name" value="GLYCOSYLTRANSFERASE"/>
    <property type="match status" value="1"/>
</dbReference>
<keyword evidence="3 4" id="KW-0808">Transferase</keyword>
<evidence type="ECO:0000256" key="5">
    <source>
        <dbReference type="RuleBase" id="RU362057"/>
    </source>
</evidence>
<reference evidence="6" key="2">
    <citation type="submission" date="2021-03" db="UniProtKB">
        <authorList>
            <consortium name="EnsemblPlants"/>
        </authorList>
    </citation>
    <scope>IDENTIFICATION</scope>
</reference>
<dbReference type="PROSITE" id="PS00375">
    <property type="entry name" value="UDPGT"/>
    <property type="match status" value="1"/>
</dbReference>
<reference evidence="6" key="1">
    <citation type="journal article" date="2017" name="Nature">
        <title>The genome of Chenopodium quinoa.</title>
        <authorList>
            <person name="Jarvis D.E."/>
            <person name="Ho Y.S."/>
            <person name="Lightfoot D.J."/>
            <person name="Schmoeckel S.M."/>
            <person name="Li B."/>
            <person name="Borm T.J.A."/>
            <person name="Ohyanagi H."/>
            <person name="Mineta K."/>
            <person name="Michell C.T."/>
            <person name="Saber N."/>
            <person name="Kharbatia N.M."/>
            <person name="Rupper R.R."/>
            <person name="Sharp A.R."/>
            <person name="Dally N."/>
            <person name="Boughton B.A."/>
            <person name="Woo Y.H."/>
            <person name="Gao G."/>
            <person name="Schijlen E.G.W.M."/>
            <person name="Guo X."/>
            <person name="Momin A.A."/>
            <person name="Negrao S."/>
            <person name="Al-Babili S."/>
            <person name="Gehring C."/>
            <person name="Roessner U."/>
            <person name="Jung C."/>
            <person name="Murphy K."/>
            <person name="Arold S.T."/>
            <person name="Gojobori T."/>
            <person name="van der Linden C.G."/>
            <person name="van Loo E.N."/>
            <person name="Jellen E.N."/>
            <person name="Maughan P.J."/>
            <person name="Tester M."/>
        </authorList>
    </citation>
    <scope>NUCLEOTIDE SEQUENCE [LARGE SCALE GENOMIC DNA]</scope>
    <source>
        <strain evidence="6">cv. PI 614886</strain>
    </source>
</reference>
<comment type="similarity">
    <text evidence="1 4">Belongs to the UDP-glycosyltransferase family.</text>
</comment>